<sequence length="205" mass="22813">MEVNVTKLVRRHLLSTSTLSIVDIVPKDLIEIDEQPQLEILLNQGRGSKVLLKLTERESFDVARGVQNTTPNMPIMEAIRISCSIPFLLPFCMHGGEVCVDGAIMRYFPYEELDDIPNHSKIGVCILGADRILGKELNMYAYFCMLLAAALRLCPAPANDECSILRIKTKPEKTLPGAAEIERMVARGNAEMATFIKIRAKAKPD</sequence>
<evidence type="ECO:0000256" key="2">
    <source>
        <dbReference type="PROSITE-ProRule" id="PRU01161"/>
    </source>
</evidence>
<dbReference type="SUPFAM" id="SSF52151">
    <property type="entry name" value="FabD/lysophospholipase-like"/>
    <property type="match status" value="1"/>
</dbReference>
<dbReference type="OrthoDB" id="412240at2759"/>
<evidence type="ECO:0000256" key="3">
    <source>
        <dbReference type="RuleBase" id="RU361262"/>
    </source>
</evidence>
<comment type="caution">
    <text evidence="2">Lacks conserved residue(s) required for the propagation of feature annotation.</text>
</comment>
<comment type="domain">
    <text evidence="3">The nitrogen atoms of the two glycine residues in the GGXR motif define the oxyanion hole, and stabilize the oxyanion that forms during the nucleophilic attack by the catalytic serine during substrate cleavage.</text>
</comment>
<dbReference type="Pfam" id="PF01734">
    <property type="entry name" value="Patatin"/>
    <property type="match status" value="1"/>
</dbReference>
<evidence type="ECO:0000256" key="1">
    <source>
        <dbReference type="ARBA" id="ARBA00023098"/>
    </source>
</evidence>
<evidence type="ECO:0000313" key="6">
    <source>
        <dbReference type="Proteomes" id="UP000054558"/>
    </source>
</evidence>
<dbReference type="EMBL" id="DF237583">
    <property type="protein sequence ID" value="GAQ90383.1"/>
    <property type="molecule type" value="Genomic_DNA"/>
</dbReference>
<organism evidence="5 6">
    <name type="scientific">Klebsormidium nitens</name>
    <name type="common">Green alga</name>
    <name type="synonym">Ulothrix nitens</name>
    <dbReference type="NCBI Taxonomy" id="105231"/>
    <lineage>
        <taxon>Eukaryota</taxon>
        <taxon>Viridiplantae</taxon>
        <taxon>Streptophyta</taxon>
        <taxon>Klebsormidiophyceae</taxon>
        <taxon>Klebsormidiales</taxon>
        <taxon>Klebsormidiaceae</taxon>
        <taxon>Klebsormidium</taxon>
    </lineage>
</organism>
<accession>A0A1Y1II48</accession>
<keyword evidence="3" id="KW-0442">Lipid degradation</keyword>
<comment type="similarity">
    <text evidence="3">Belongs to the patatin family.</text>
</comment>
<evidence type="ECO:0000259" key="4">
    <source>
        <dbReference type="PROSITE" id="PS51635"/>
    </source>
</evidence>
<keyword evidence="6" id="KW-1185">Reference proteome</keyword>
<dbReference type="PROSITE" id="PS51635">
    <property type="entry name" value="PNPLA"/>
    <property type="match status" value="1"/>
</dbReference>
<dbReference type="Gene3D" id="3.40.1090.10">
    <property type="entry name" value="Cytosolic phospholipase A2 catalytic domain"/>
    <property type="match status" value="1"/>
</dbReference>
<keyword evidence="1 3" id="KW-0443">Lipid metabolism</keyword>
<feature type="domain" description="PNPLA" evidence="4">
    <location>
        <begin position="1"/>
        <end position="114"/>
    </location>
</feature>
<comment type="function">
    <text evidence="3">Lipolytic acyl hydrolase (LAH).</text>
</comment>
<dbReference type="EC" id="3.1.1.-" evidence="3"/>
<dbReference type="InterPro" id="IPR002641">
    <property type="entry name" value="PNPLA_dom"/>
</dbReference>
<proteinExistence type="inferred from homology"/>
<dbReference type="GO" id="GO:0016042">
    <property type="term" value="P:lipid catabolic process"/>
    <property type="evidence" value="ECO:0007669"/>
    <property type="project" value="UniProtKB-KW"/>
</dbReference>
<name>A0A1Y1II48_KLENI</name>
<dbReference type="InterPro" id="IPR016035">
    <property type="entry name" value="Acyl_Trfase/lysoPLipase"/>
</dbReference>
<dbReference type="AlphaFoldDB" id="A0A1Y1II48"/>
<keyword evidence="3" id="KW-0378">Hydrolase</keyword>
<dbReference type="GO" id="GO:0016787">
    <property type="term" value="F:hydrolase activity"/>
    <property type="evidence" value="ECO:0007669"/>
    <property type="project" value="UniProtKB-KW"/>
</dbReference>
<feature type="short sequence motif" description="DGA/G" evidence="2">
    <location>
        <begin position="101"/>
        <end position="103"/>
    </location>
</feature>
<dbReference type="Proteomes" id="UP000054558">
    <property type="component" value="Unassembled WGS sequence"/>
</dbReference>
<protein>
    <recommendedName>
        <fullName evidence="3">Patatin</fullName>
        <ecNumber evidence="3">3.1.1.-</ecNumber>
    </recommendedName>
</protein>
<reference evidence="5 6" key="1">
    <citation type="journal article" date="2014" name="Nat. Commun.">
        <title>Klebsormidium flaccidum genome reveals primary factors for plant terrestrial adaptation.</title>
        <authorList>
            <person name="Hori K."/>
            <person name="Maruyama F."/>
            <person name="Fujisawa T."/>
            <person name="Togashi T."/>
            <person name="Yamamoto N."/>
            <person name="Seo M."/>
            <person name="Sato S."/>
            <person name="Yamada T."/>
            <person name="Mori H."/>
            <person name="Tajima N."/>
            <person name="Moriyama T."/>
            <person name="Ikeuchi M."/>
            <person name="Watanabe M."/>
            <person name="Wada H."/>
            <person name="Kobayashi K."/>
            <person name="Saito M."/>
            <person name="Masuda T."/>
            <person name="Sasaki-Sekimoto Y."/>
            <person name="Mashiguchi K."/>
            <person name="Awai K."/>
            <person name="Shimojima M."/>
            <person name="Masuda S."/>
            <person name="Iwai M."/>
            <person name="Nobusawa T."/>
            <person name="Narise T."/>
            <person name="Kondo S."/>
            <person name="Saito H."/>
            <person name="Sato R."/>
            <person name="Murakawa M."/>
            <person name="Ihara Y."/>
            <person name="Oshima-Yamada Y."/>
            <person name="Ohtaka K."/>
            <person name="Satoh M."/>
            <person name="Sonobe K."/>
            <person name="Ishii M."/>
            <person name="Ohtani R."/>
            <person name="Kanamori-Sato M."/>
            <person name="Honoki R."/>
            <person name="Miyazaki D."/>
            <person name="Mochizuki H."/>
            <person name="Umetsu J."/>
            <person name="Higashi K."/>
            <person name="Shibata D."/>
            <person name="Kamiya Y."/>
            <person name="Sato N."/>
            <person name="Nakamura Y."/>
            <person name="Tabata S."/>
            <person name="Ida S."/>
            <person name="Kurokawa K."/>
            <person name="Ohta H."/>
        </authorList>
    </citation>
    <scope>NUCLEOTIDE SEQUENCE [LARGE SCALE GENOMIC DNA]</scope>
    <source>
        <strain evidence="5 6">NIES-2285</strain>
    </source>
</reference>
<evidence type="ECO:0000313" key="5">
    <source>
        <dbReference type="EMBL" id="GAQ90383.1"/>
    </source>
</evidence>
<gene>
    <name evidence="5" type="ORF">KFL_006340030</name>
</gene>